<dbReference type="eggNOG" id="KOG3871">
    <property type="taxonomic scope" value="Eukaryota"/>
</dbReference>
<accession>B7G2B7</accession>
<dbReference type="PANTHER" id="PTHR12821:SF0">
    <property type="entry name" value="BYSTIN"/>
    <property type="match status" value="1"/>
</dbReference>
<reference evidence="2 3" key="1">
    <citation type="journal article" date="2008" name="Nature">
        <title>The Phaeodactylum genome reveals the evolutionary history of diatom genomes.</title>
        <authorList>
            <person name="Bowler C."/>
            <person name="Allen A.E."/>
            <person name="Badger J.H."/>
            <person name="Grimwood J."/>
            <person name="Jabbari K."/>
            <person name="Kuo A."/>
            <person name="Maheswari U."/>
            <person name="Martens C."/>
            <person name="Maumus F."/>
            <person name="Otillar R.P."/>
            <person name="Rayko E."/>
            <person name="Salamov A."/>
            <person name="Vandepoele K."/>
            <person name="Beszteri B."/>
            <person name="Gruber A."/>
            <person name="Heijde M."/>
            <person name="Katinka M."/>
            <person name="Mock T."/>
            <person name="Valentin K."/>
            <person name="Verret F."/>
            <person name="Berges J.A."/>
            <person name="Brownlee C."/>
            <person name="Cadoret J.P."/>
            <person name="Chiovitti A."/>
            <person name="Choi C.J."/>
            <person name="Coesel S."/>
            <person name="De Martino A."/>
            <person name="Detter J.C."/>
            <person name="Durkin C."/>
            <person name="Falciatore A."/>
            <person name="Fournet J."/>
            <person name="Haruta M."/>
            <person name="Huysman M.J."/>
            <person name="Jenkins B.D."/>
            <person name="Jiroutova K."/>
            <person name="Jorgensen R.E."/>
            <person name="Joubert Y."/>
            <person name="Kaplan A."/>
            <person name="Kroger N."/>
            <person name="Kroth P.G."/>
            <person name="La Roche J."/>
            <person name="Lindquist E."/>
            <person name="Lommer M."/>
            <person name="Martin-Jezequel V."/>
            <person name="Lopez P.J."/>
            <person name="Lucas S."/>
            <person name="Mangogna M."/>
            <person name="McGinnis K."/>
            <person name="Medlin L.K."/>
            <person name="Montsant A."/>
            <person name="Oudot-Le Secq M.P."/>
            <person name="Napoli C."/>
            <person name="Obornik M."/>
            <person name="Parker M.S."/>
            <person name="Petit J.L."/>
            <person name="Porcel B.M."/>
            <person name="Poulsen N."/>
            <person name="Robison M."/>
            <person name="Rychlewski L."/>
            <person name="Rynearson T.A."/>
            <person name="Schmutz J."/>
            <person name="Shapiro H."/>
            <person name="Siaut M."/>
            <person name="Stanley M."/>
            <person name="Sussman M.R."/>
            <person name="Taylor A.R."/>
            <person name="Vardi A."/>
            <person name="von Dassow P."/>
            <person name="Vyverman W."/>
            <person name="Willis A."/>
            <person name="Wyrwicz L.S."/>
            <person name="Rokhsar D.S."/>
            <person name="Weissenbach J."/>
            <person name="Armbrust E.V."/>
            <person name="Green B.R."/>
            <person name="Van de Peer Y."/>
            <person name="Grigoriev I.V."/>
        </authorList>
    </citation>
    <scope>NUCLEOTIDE SEQUENCE [LARGE SCALE GENOMIC DNA]</scope>
    <source>
        <strain evidence="2 3">CCAP 1055/1</strain>
    </source>
</reference>
<name>B7G2B7_PHATC</name>
<dbReference type="GO" id="GO:0005737">
    <property type="term" value="C:cytoplasm"/>
    <property type="evidence" value="ECO:0007669"/>
    <property type="project" value="TreeGrafter"/>
</dbReference>
<evidence type="ECO:0000313" key="2">
    <source>
        <dbReference type="EMBL" id="EEC47104.1"/>
    </source>
</evidence>
<dbReference type="EMBL" id="CM000614">
    <property type="protein sequence ID" value="EEC47104.1"/>
    <property type="molecule type" value="Genomic_DNA"/>
</dbReference>
<evidence type="ECO:0008006" key="4">
    <source>
        <dbReference type="Google" id="ProtNLM"/>
    </source>
</evidence>
<keyword evidence="3" id="KW-1185">Reference proteome</keyword>
<feature type="non-terminal residue" evidence="2">
    <location>
        <position position="282"/>
    </location>
</feature>
<dbReference type="AlphaFoldDB" id="B7G2B7"/>
<gene>
    <name evidence="2" type="ORF">PHATRDRAFT_13820</name>
</gene>
<protein>
    <recommendedName>
        <fullName evidence="4">Bystin</fullName>
    </recommendedName>
</protein>
<evidence type="ECO:0000313" key="3">
    <source>
        <dbReference type="Proteomes" id="UP000000759"/>
    </source>
</evidence>
<dbReference type="STRING" id="556484.B7G2B7"/>
<evidence type="ECO:0000256" key="1">
    <source>
        <dbReference type="ARBA" id="ARBA00007114"/>
    </source>
</evidence>
<dbReference type="GO" id="GO:0005730">
    <property type="term" value="C:nucleolus"/>
    <property type="evidence" value="ECO:0007669"/>
    <property type="project" value="TreeGrafter"/>
</dbReference>
<dbReference type="InterPro" id="IPR007955">
    <property type="entry name" value="Bystin"/>
</dbReference>
<sequence>MNPSEERRTLADIILEKIEEKEAEKRGEVVAEDEGITLPPKVIEVYTDIGKILGRYTSGKLPKAFKVIPSLSNWEEVLYLTRPDKWTPQAMFQATRIFASNLNPKMAQRFYNLVLLDAVRADIQSSKKLNYHYYMSLKKSVYKPAAFFKGILLPLLQDNCTLREAAIVASALQRVSIPSHHSAVAIHKLAGLEYSGASSIFIKTLLNKKYSLPAPVIGSLVRHYASFIEDERQMPVLWHQSLLVFVQRYKNEIKDEARESLRLVMKKHFHPKITPEIRRELF</sequence>
<dbReference type="PaxDb" id="2850-Phatr13820"/>
<dbReference type="HOGENOM" id="CLU_029727_0_1_1"/>
<dbReference type="PANTHER" id="PTHR12821">
    <property type="entry name" value="BYSTIN"/>
    <property type="match status" value="1"/>
</dbReference>
<dbReference type="GO" id="GO:0030515">
    <property type="term" value="F:snoRNA binding"/>
    <property type="evidence" value="ECO:0007669"/>
    <property type="project" value="TreeGrafter"/>
</dbReference>
<dbReference type="GO" id="GO:0030688">
    <property type="term" value="C:preribosome, small subunit precursor"/>
    <property type="evidence" value="ECO:0007669"/>
    <property type="project" value="TreeGrafter"/>
</dbReference>
<dbReference type="Pfam" id="PF05291">
    <property type="entry name" value="Bystin"/>
    <property type="match status" value="1"/>
</dbReference>
<organism evidence="2 3">
    <name type="scientific">Phaeodactylum tricornutum (strain CCAP 1055/1)</name>
    <dbReference type="NCBI Taxonomy" id="556484"/>
    <lineage>
        <taxon>Eukaryota</taxon>
        <taxon>Sar</taxon>
        <taxon>Stramenopiles</taxon>
        <taxon>Ochrophyta</taxon>
        <taxon>Bacillariophyta</taxon>
        <taxon>Bacillariophyceae</taxon>
        <taxon>Bacillariophycidae</taxon>
        <taxon>Naviculales</taxon>
        <taxon>Phaeodactylaceae</taxon>
        <taxon>Phaeodactylum</taxon>
    </lineage>
</organism>
<reference evidence="3" key="2">
    <citation type="submission" date="2008-08" db="EMBL/GenBank/DDBJ databases">
        <authorList>
            <consortium name="Diatom Consortium"/>
            <person name="Grigoriev I."/>
            <person name="Grimwood J."/>
            <person name="Kuo A."/>
            <person name="Otillar R.P."/>
            <person name="Salamov A."/>
            <person name="Detter J.C."/>
            <person name="Lindquist E."/>
            <person name="Shapiro H."/>
            <person name="Lucas S."/>
            <person name="Glavina del Rio T."/>
            <person name="Pitluck S."/>
            <person name="Rokhsar D."/>
            <person name="Bowler C."/>
        </authorList>
    </citation>
    <scope>GENOME REANNOTATION</scope>
    <source>
        <strain evidence="3">CCAP 1055/1</strain>
    </source>
</reference>
<dbReference type="KEGG" id="pti:PHATRDRAFT_13820"/>
<dbReference type="GeneID" id="7202136"/>
<proteinExistence type="inferred from homology"/>
<dbReference type="Proteomes" id="UP000000759">
    <property type="component" value="Chromosome 12"/>
</dbReference>
<comment type="similarity">
    <text evidence="1">Belongs to the bystin family.</text>
</comment>
<dbReference type="FunCoup" id="B7G2B7">
    <property type="interactions" value="186"/>
</dbReference>
<dbReference type="RefSeq" id="XP_002181181.1">
    <property type="nucleotide sequence ID" value="XM_002181145.1"/>
</dbReference>
<dbReference type="GO" id="GO:0006364">
    <property type="term" value="P:rRNA processing"/>
    <property type="evidence" value="ECO:0007669"/>
    <property type="project" value="TreeGrafter"/>
</dbReference>
<dbReference type="OrthoDB" id="2192561at2759"/>
<dbReference type="InParanoid" id="B7G2B7"/>